<keyword evidence="2" id="KW-1185">Reference proteome</keyword>
<dbReference type="Proteomes" id="UP001500620">
    <property type="component" value="Unassembled WGS sequence"/>
</dbReference>
<protein>
    <submittedName>
        <fullName evidence="1">Uncharacterized protein</fullName>
    </submittedName>
</protein>
<comment type="caution">
    <text evidence="1">The sequence shown here is derived from an EMBL/GenBank/DDBJ whole genome shotgun (WGS) entry which is preliminary data.</text>
</comment>
<organism evidence="1 2">
    <name type="scientific">Dactylosporangium darangshiense</name>
    <dbReference type="NCBI Taxonomy" id="579108"/>
    <lineage>
        <taxon>Bacteria</taxon>
        <taxon>Bacillati</taxon>
        <taxon>Actinomycetota</taxon>
        <taxon>Actinomycetes</taxon>
        <taxon>Micromonosporales</taxon>
        <taxon>Micromonosporaceae</taxon>
        <taxon>Dactylosporangium</taxon>
    </lineage>
</organism>
<name>A0ABP8D4X4_9ACTN</name>
<gene>
    <name evidence="1" type="ORF">GCM10022255_024080</name>
</gene>
<proteinExistence type="predicted"/>
<dbReference type="EMBL" id="BAABAT010000004">
    <property type="protein sequence ID" value="GAA4247586.1"/>
    <property type="molecule type" value="Genomic_DNA"/>
</dbReference>
<evidence type="ECO:0000313" key="1">
    <source>
        <dbReference type="EMBL" id="GAA4247586.1"/>
    </source>
</evidence>
<reference evidence="2" key="1">
    <citation type="journal article" date="2019" name="Int. J. Syst. Evol. Microbiol.">
        <title>The Global Catalogue of Microorganisms (GCM) 10K type strain sequencing project: providing services to taxonomists for standard genome sequencing and annotation.</title>
        <authorList>
            <consortium name="The Broad Institute Genomics Platform"/>
            <consortium name="The Broad Institute Genome Sequencing Center for Infectious Disease"/>
            <person name="Wu L."/>
            <person name="Ma J."/>
        </authorList>
    </citation>
    <scope>NUCLEOTIDE SEQUENCE [LARGE SCALE GENOMIC DNA]</scope>
    <source>
        <strain evidence="2">JCM 17441</strain>
    </source>
</reference>
<evidence type="ECO:0000313" key="2">
    <source>
        <dbReference type="Proteomes" id="UP001500620"/>
    </source>
</evidence>
<accession>A0ABP8D4X4</accession>
<sequence length="39" mass="4332">MGEIRTVALVGLFSAKDREYEARLDAVEARPNELGAQVR</sequence>